<dbReference type="InterPro" id="IPR005758">
    <property type="entry name" value="UDP-N-AcMur_Ala_ligase_MurC"/>
</dbReference>
<comment type="pathway">
    <text evidence="2">Cell wall biogenesis; peptidoglycan biosynthesis.</text>
</comment>
<keyword evidence="7" id="KW-0067">ATP-binding</keyword>
<dbReference type="Pfam" id="PF08245">
    <property type="entry name" value="Mur_ligase_M"/>
    <property type="match status" value="1"/>
</dbReference>
<evidence type="ECO:0000259" key="9">
    <source>
        <dbReference type="Pfam" id="PF01225"/>
    </source>
</evidence>
<dbReference type="Gene3D" id="3.40.1190.10">
    <property type="entry name" value="Mur-like, catalytic domain"/>
    <property type="match status" value="1"/>
</dbReference>
<proteinExistence type="inferred from homology"/>
<keyword evidence="4" id="KW-0963">Cytoplasm</keyword>
<dbReference type="InterPro" id="IPR036615">
    <property type="entry name" value="Mur_ligase_C_dom_sf"/>
</dbReference>
<dbReference type="Gene3D" id="3.90.190.20">
    <property type="entry name" value="Mur ligase, C-terminal domain"/>
    <property type="match status" value="1"/>
</dbReference>
<evidence type="ECO:0000256" key="8">
    <source>
        <dbReference type="ARBA" id="ARBA00047833"/>
    </source>
</evidence>
<organism evidence="12">
    <name type="scientific">Paulinella longichromatophora</name>
    <dbReference type="NCBI Taxonomy" id="1708747"/>
    <lineage>
        <taxon>Eukaryota</taxon>
        <taxon>Sar</taxon>
        <taxon>Rhizaria</taxon>
        <taxon>Cercozoa</taxon>
        <taxon>Imbricatea</taxon>
        <taxon>Silicofilosea</taxon>
        <taxon>Euglyphida</taxon>
        <taxon>Paulinellidae</taxon>
        <taxon>Paulinella</taxon>
    </lineage>
</organism>
<dbReference type="Pfam" id="PF02875">
    <property type="entry name" value="Mur_ligase_C"/>
    <property type="match status" value="1"/>
</dbReference>
<dbReference type="NCBIfam" id="TIGR01082">
    <property type="entry name" value="murC"/>
    <property type="match status" value="1"/>
</dbReference>
<evidence type="ECO:0000256" key="7">
    <source>
        <dbReference type="ARBA" id="ARBA00022840"/>
    </source>
</evidence>
<dbReference type="Pfam" id="PF01225">
    <property type="entry name" value="Mur_ligase"/>
    <property type="match status" value="1"/>
</dbReference>
<evidence type="ECO:0000259" key="10">
    <source>
        <dbReference type="Pfam" id="PF02875"/>
    </source>
</evidence>
<evidence type="ECO:0000256" key="5">
    <source>
        <dbReference type="ARBA" id="ARBA00022598"/>
    </source>
</evidence>
<keyword evidence="6" id="KW-0547">Nucleotide-binding</keyword>
<evidence type="ECO:0000313" key="12">
    <source>
        <dbReference type="EMBL" id="AUG32407.1"/>
    </source>
</evidence>
<gene>
    <name evidence="12" type="primary">murC</name>
    <name evidence="12" type="ORF">PLO_411</name>
</gene>
<comment type="catalytic activity">
    <reaction evidence="8">
        <text>UDP-N-acetyl-alpha-D-muramate + L-alanine + ATP = UDP-N-acetyl-alpha-D-muramoyl-L-alanine + ADP + phosphate + H(+)</text>
        <dbReference type="Rhea" id="RHEA:23372"/>
        <dbReference type="ChEBI" id="CHEBI:15378"/>
        <dbReference type="ChEBI" id="CHEBI:30616"/>
        <dbReference type="ChEBI" id="CHEBI:43474"/>
        <dbReference type="ChEBI" id="CHEBI:57972"/>
        <dbReference type="ChEBI" id="CHEBI:70757"/>
        <dbReference type="ChEBI" id="CHEBI:83898"/>
        <dbReference type="ChEBI" id="CHEBI:456216"/>
        <dbReference type="EC" id="6.3.2.8"/>
    </reaction>
</comment>
<dbReference type="GO" id="GO:0005737">
    <property type="term" value="C:cytoplasm"/>
    <property type="evidence" value="ECO:0007669"/>
    <property type="project" value="UniProtKB-SubCell"/>
</dbReference>
<dbReference type="InterPro" id="IPR036565">
    <property type="entry name" value="Mur-like_cat_sf"/>
</dbReference>
<dbReference type="SUPFAM" id="SSF53623">
    <property type="entry name" value="MurD-like peptide ligases, catalytic domain"/>
    <property type="match status" value="1"/>
</dbReference>
<dbReference type="InterPro" id="IPR004101">
    <property type="entry name" value="Mur_ligase_C"/>
</dbReference>
<geneLocation type="plastid" evidence="12"/>
<name>A0A2H4ZPF3_9EUKA</name>
<protein>
    <recommendedName>
        <fullName evidence="3">UDP-N-acetylmuramate--L-alanine ligase</fullName>
        <ecNumber evidence="3">6.3.2.8</ecNumber>
    </recommendedName>
</protein>
<dbReference type="PANTHER" id="PTHR43445">
    <property type="entry name" value="UDP-N-ACETYLMURAMATE--L-ALANINE LIGASE-RELATED"/>
    <property type="match status" value="1"/>
</dbReference>
<dbReference type="AlphaFoldDB" id="A0A2H4ZPF3"/>
<dbReference type="GO" id="GO:0005524">
    <property type="term" value="F:ATP binding"/>
    <property type="evidence" value="ECO:0007669"/>
    <property type="project" value="UniProtKB-KW"/>
</dbReference>
<dbReference type="InterPro" id="IPR050061">
    <property type="entry name" value="MurCDEF_pg_biosynth"/>
</dbReference>
<evidence type="ECO:0000256" key="6">
    <source>
        <dbReference type="ARBA" id="ARBA00022741"/>
    </source>
</evidence>
<keyword evidence="5 12" id="KW-0436">Ligase</keyword>
<dbReference type="SUPFAM" id="SSF51984">
    <property type="entry name" value="MurCD N-terminal domain"/>
    <property type="match status" value="1"/>
</dbReference>
<dbReference type="EMBL" id="MG264610">
    <property type="protein sequence ID" value="AUG32407.1"/>
    <property type="molecule type" value="Genomic_DNA"/>
</dbReference>
<evidence type="ECO:0000256" key="3">
    <source>
        <dbReference type="ARBA" id="ARBA00012211"/>
    </source>
</evidence>
<evidence type="ECO:0000256" key="2">
    <source>
        <dbReference type="ARBA" id="ARBA00004752"/>
    </source>
</evidence>
<evidence type="ECO:0000256" key="4">
    <source>
        <dbReference type="ARBA" id="ARBA00022490"/>
    </source>
</evidence>
<dbReference type="InterPro" id="IPR000713">
    <property type="entry name" value="Mur_ligase_N"/>
</dbReference>
<dbReference type="PANTHER" id="PTHR43445:SF3">
    <property type="entry name" value="UDP-N-ACETYLMURAMATE--L-ALANINE LIGASE"/>
    <property type="match status" value="1"/>
</dbReference>
<accession>A0A2H4ZPF3</accession>
<sequence length="474" mass="52835">MSLPFHISTPLHFIGVGGVGMSGLAVILSDRGFTITGSDIVDKQSLQTLRQKGIRIFRHQSASSIRAINNKRLCKPIVIISTAISNKNSELIAARQVGFNSVHRSDILEDLVNRHISITIAGSHGKTTTSTFVTTLLSKTNHDPTAIIGGILPFTGFNGQSGIGNLLVAEVDESDGSVTKFKANLGIITNLELDHTNYYSSFHDLIFTLQYFANGCKELLANRDCPTLRDYFKAEAWWSIHSTQGVRFTGLPISMQGDHTLVDFYEDSTLICRFEIPLTGLHNLSNTTAAIAGCRLQGIRLEAITTYLNELKHPGRRFDYYGDWKGRMIVDDYAHHPSEIKATLDMARLMIRFNNSPLSHSPIRVIVIFQPHRYSRTAEFLQSFAIALAEADQIHLLPIYSAGESPILKVSSTILSCMIEKIRPTTVVLVAKNYKELRQQVHTFTQPNDLLIFMGAGDLNYTCRKLFKIKNHNT</sequence>
<dbReference type="SUPFAM" id="SSF53244">
    <property type="entry name" value="MurD-like peptide ligases, peptide-binding domain"/>
    <property type="match status" value="1"/>
</dbReference>
<feature type="domain" description="Mur ligase C-terminal" evidence="10">
    <location>
        <begin position="316"/>
        <end position="457"/>
    </location>
</feature>
<dbReference type="UniPathway" id="UPA00219"/>
<dbReference type="InterPro" id="IPR013221">
    <property type="entry name" value="Mur_ligase_cen"/>
</dbReference>
<evidence type="ECO:0000259" key="11">
    <source>
        <dbReference type="Pfam" id="PF08245"/>
    </source>
</evidence>
<feature type="domain" description="Mur ligase central" evidence="11">
    <location>
        <begin position="120"/>
        <end position="292"/>
    </location>
</feature>
<keyword evidence="12" id="KW-0934">Plastid</keyword>
<feature type="domain" description="Mur ligase N-terminal catalytic" evidence="9">
    <location>
        <begin position="11"/>
        <end position="114"/>
    </location>
</feature>
<dbReference type="Gene3D" id="3.40.50.720">
    <property type="entry name" value="NAD(P)-binding Rossmann-like Domain"/>
    <property type="match status" value="1"/>
</dbReference>
<dbReference type="HAMAP" id="MF_00046">
    <property type="entry name" value="MurC"/>
    <property type="match status" value="1"/>
</dbReference>
<reference evidence="12" key="1">
    <citation type="submission" date="2017-10" db="EMBL/GenBank/DDBJ databases">
        <title>Paulinella longichromatophora chromatophore genome.</title>
        <authorList>
            <person name="Lhee D."/>
            <person name="Yoon H.S."/>
        </authorList>
    </citation>
    <scope>NUCLEOTIDE SEQUENCE</scope>
</reference>
<dbReference type="EC" id="6.3.2.8" evidence="3"/>
<evidence type="ECO:0000256" key="1">
    <source>
        <dbReference type="ARBA" id="ARBA00004496"/>
    </source>
</evidence>
<comment type="subcellular location">
    <subcellularLocation>
        <location evidence="1">Cytoplasm</location>
    </subcellularLocation>
</comment>
<dbReference type="GO" id="GO:0008763">
    <property type="term" value="F:UDP-N-acetylmuramate-L-alanine ligase activity"/>
    <property type="evidence" value="ECO:0007669"/>
    <property type="project" value="UniProtKB-EC"/>
</dbReference>